<name>A0A420JBV6_9PEZI</name>
<evidence type="ECO:0000313" key="1">
    <source>
        <dbReference type="EMBL" id="RKF84226.1"/>
    </source>
</evidence>
<dbReference type="EMBL" id="MCBS01013622">
    <property type="protein sequence ID" value="RKF84226.1"/>
    <property type="molecule type" value="Genomic_DNA"/>
</dbReference>
<protein>
    <submittedName>
        <fullName evidence="1">Uncharacterized protein</fullName>
    </submittedName>
</protein>
<evidence type="ECO:0000313" key="2">
    <source>
        <dbReference type="Proteomes" id="UP000285326"/>
    </source>
</evidence>
<dbReference type="Proteomes" id="UP000285326">
    <property type="component" value="Unassembled WGS sequence"/>
</dbReference>
<reference evidence="1 2" key="1">
    <citation type="journal article" date="2018" name="BMC Genomics">
        <title>Comparative genome analyses reveal sequence features reflecting distinct modes of host-adaptation between dicot and monocot powdery mildew.</title>
        <authorList>
            <person name="Wu Y."/>
            <person name="Ma X."/>
            <person name="Pan Z."/>
            <person name="Kale S.D."/>
            <person name="Song Y."/>
            <person name="King H."/>
            <person name="Zhang Q."/>
            <person name="Presley C."/>
            <person name="Deng X."/>
            <person name="Wei C.I."/>
            <person name="Xiao S."/>
        </authorList>
    </citation>
    <scope>NUCLEOTIDE SEQUENCE [LARGE SCALE GENOMIC DNA]</scope>
    <source>
        <strain evidence="1">UMSG1</strain>
    </source>
</reference>
<proteinExistence type="predicted"/>
<accession>A0A420JBV6</accession>
<gene>
    <name evidence="1" type="ORF">GcM1_136010</name>
</gene>
<comment type="caution">
    <text evidence="1">The sequence shown here is derived from an EMBL/GenBank/DDBJ whole genome shotgun (WGS) entry which is preliminary data.</text>
</comment>
<sequence>MQLLAYVITSSILGRFASVLGSNSAELRKNHIEQSHVCDENSEFFKKFLQDEVGKACSKIKKLKNCSGLIQCFSFNISKATRTNDWEYRGQNFREIRFKNSYKRGPFGYEILYEQKIKKNSEYEYYVIYSTATKAMRCTFIGVVKRSQNQEEVCELKSDTPGTNPLAASLG</sequence>
<organism evidence="1 2">
    <name type="scientific">Golovinomyces cichoracearum</name>
    <dbReference type="NCBI Taxonomy" id="62708"/>
    <lineage>
        <taxon>Eukaryota</taxon>
        <taxon>Fungi</taxon>
        <taxon>Dikarya</taxon>
        <taxon>Ascomycota</taxon>
        <taxon>Pezizomycotina</taxon>
        <taxon>Leotiomycetes</taxon>
        <taxon>Erysiphales</taxon>
        <taxon>Erysiphaceae</taxon>
        <taxon>Golovinomyces</taxon>
    </lineage>
</organism>
<dbReference type="AlphaFoldDB" id="A0A420JBV6"/>